<organism evidence="1 2">
    <name type="scientific">Talaromyces pinophilus</name>
    <name type="common">Penicillium pinophilum</name>
    <dbReference type="NCBI Taxonomy" id="128442"/>
    <lineage>
        <taxon>Eukaryota</taxon>
        <taxon>Fungi</taxon>
        <taxon>Dikarya</taxon>
        <taxon>Ascomycota</taxon>
        <taxon>Pezizomycotina</taxon>
        <taxon>Eurotiomycetes</taxon>
        <taxon>Eurotiomycetidae</taxon>
        <taxon>Eurotiales</taxon>
        <taxon>Trichocomaceae</taxon>
        <taxon>Talaromyces</taxon>
        <taxon>Talaromyces sect. Talaromyces</taxon>
    </lineage>
</organism>
<evidence type="ECO:0000313" key="2">
    <source>
        <dbReference type="Proteomes" id="UP000053095"/>
    </source>
</evidence>
<accession>A0A478EAX8</accession>
<gene>
    <name evidence="1" type="ORF">TCE0_044r16536</name>
</gene>
<sequence>MKCTSSLQPSKFNIVSYQHPSITHHFMPVNQPLIDTDTKYISFFFDIVKSSVSPFIQLFSFASIGKLLHTNELVHDTVRLVGKAYVSQGSYGNASWEPASRLKYDSRKLLARLRVNMLKLLRSPSPTPQDSTASLIAACLLQFVELLMYDSGSTWGSLVYQVLSTVSPKDGSASDGDDYFSSLNRRLRLFLRTSGALWAICFDQDCFWSTSEQNLLEIQPPGQDMSSNMLDNVDRHWDDIASALEECGKMQHKLLLWIKDSLNTTPDATPDATADALHRLNGIELVTRATHIQQRIISTIVLYSTSYSEDIFCRSLLPYYYWLLTSLSHIFTHGSWRTLAIPLPVMTQSLARQQAERAFEYVESNIHSLKLDAVAYAPILHIIAHQFSADNVERDRVLAVVESIRLSGYSVAGRLEKELQCHWAEMETKFFCMDI</sequence>
<dbReference type="Proteomes" id="UP000053095">
    <property type="component" value="Unassembled WGS sequence"/>
</dbReference>
<keyword evidence="2" id="KW-1185">Reference proteome</keyword>
<evidence type="ECO:0000313" key="1">
    <source>
        <dbReference type="EMBL" id="GAM42501.1"/>
    </source>
</evidence>
<protein>
    <submittedName>
        <fullName evidence="1">Uncharacterized protein</fullName>
    </submittedName>
</protein>
<proteinExistence type="predicted"/>
<reference evidence="2" key="1">
    <citation type="journal article" date="2015" name="Genome Announc.">
        <title>Draft genome sequence of Talaromyces cellulolyticus strain Y-94, a source of lignocellulosic biomass-degrading enzymes.</title>
        <authorList>
            <person name="Fujii T."/>
            <person name="Koike H."/>
            <person name="Sawayama S."/>
            <person name="Yano S."/>
            <person name="Inoue H."/>
        </authorList>
    </citation>
    <scope>NUCLEOTIDE SEQUENCE [LARGE SCALE GENOMIC DNA]</scope>
    <source>
        <strain evidence="2">Y-94</strain>
    </source>
</reference>
<name>A0A478EAX8_TALPI</name>
<dbReference type="EMBL" id="DF933840">
    <property type="protein sequence ID" value="GAM42501.1"/>
    <property type="molecule type" value="Genomic_DNA"/>
</dbReference>
<dbReference type="AlphaFoldDB" id="A0A478EAX8"/>